<keyword evidence="1" id="KW-0732">Signal</keyword>
<dbReference type="PANTHER" id="PTHR36302">
    <property type="entry name" value="BLR7088 PROTEIN"/>
    <property type="match status" value="1"/>
</dbReference>
<dbReference type="RefSeq" id="WP_175168877.1">
    <property type="nucleotide sequence ID" value="NZ_CADIJQ010000001.1"/>
</dbReference>
<sequence length="164" mass="17257">MKPVSKKNCMLLATLALCTGMANAEPAVAIDDAWVRATVPAQQATGAFMRLTSPANAKLVGAKSPAAKVVEVHEMAMQNDVMKMRQIPALDLPAGTPVELKPGGYHIMLMGLTHQLNAGDKVPVTLMFEDAAKKQSDVTVQAEVRALNTPAAPAGGHGGMKHQH</sequence>
<name>A0A6S6ZBI7_9BURK</name>
<protein>
    <recommendedName>
        <fullName evidence="4">Copper chaperone PCu(A)C</fullName>
    </recommendedName>
</protein>
<dbReference type="PANTHER" id="PTHR36302:SF1">
    <property type="entry name" value="COPPER CHAPERONE PCU(A)C"/>
    <property type="match status" value="1"/>
</dbReference>
<dbReference type="InterPro" id="IPR058248">
    <property type="entry name" value="Lxx211020-like"/>
</dbReference>
<evidence type="ECO:0000313" key="3">
    <source>
        <dbReference type="Proteomes" id="UP000494269"/>
    </source>
</evidence>
<reference evidence="2 3" key="1">
    <citation type="submission" date="2020-04" db="EMBL/GenBank/DDBJ databases">
        <authorList>
            <person name="De Canck E."/>
        </authorList>
    </citation>
    <scope>NUCLEOTIDE SEQUENCE [LARGE SCALE GENOMIC DNA]</scope>
    <source>
        <strain evidence="2 3">LMG 3441</strain>
    </source>
</reference>
<dbReference type="AlphaFoldDB" id="A0A6S6ZBI7"/>
<keyword evidence="3" id="KW-1185">Reference proteome</keyword>
<dbReference type="Pfam" id="PF04314">
    <property type="entry name" value="PCuAC"/>
    <property type="match status" value="1"/>
</dbReference>
<evidence type="ECO:0000256" key="1">
    <source>
        <dbReference type="SAM" id="SignalP"/>
    </source>
</evidence>
<dbReference type="InterPro" id="IPR007410">
    <property type="entry name" value="LpqE-like"/>
</dbReference>
<proteinExistence type="predicted"/>
<dbReference type="EMBL" id="CADIJQ010000001">
    <property type="protein sequence ID" value="CAB3665693.1"/>
    <property type="molecule type" value="Genomic_DNA"/>
</dbReference>
<gene>
    <name evidence="2" type="ORF">LMG3441_00799</name>
</gene>
<feature type="chain" id="PRO_5028850270" description="Copper chaperone PCu(A)C" evidence="1">
    <location>
        <begin position="25"/>
        <end position="164"/>
    </location>
</feature>
<evidence type="ECO:0000313" key="2">
    <source>
        <dbReference type="EMBL" id="CAB3665693.1"/>
    </source>
</evidence>
<dbReference type="InterPro" id="IPR036182">
    <property type="entry name" value="PCuAC_sf"/>
</dbReference>
<organism evidence="2 3">
    <name type="scientific">Achromobacter kerstersii</name>
    <dbReference type="NCBI Taxonomy" id="1353890"/>
    <lineage>
        <taxon>Bacteria</taxon>
        <taxon>Pseudomonadati</taxon>
        <taxon>Pseudomonadota</taxon>
        <taxon>Betaproteobacteria</taxon>
        <taxon>Burkholderiales</taxon>
        <taxon>Alcaligenaceae</taxon>
        <taxon>Achromobacter</taxon>
    </lineage>
</organism>
<dbReference type="Gene3D" id="2.60.40.1890">
    <property type="entry name" value="PCu(A)C copper chaperone"/>
    <property type="match status" value="1"/>
</dbReference>
<accession>A0A6S6ZBI7</accession>
<dbReference type="SUPFAM" id="SSF110087">
    <property type="entry name" value="DR1885-like metal-binding protein"/>
    <property type="match status" value="1"/>
</dbReference>
<dbReference type="Proteomes" id="UP000494269">
    <property type="component" value="Unassembled WGS sequence"/>
</dbReference>
<evidence type="ECO:0008006" key="4">
    <source>
        <dbReference type="Google" id="ProtNLM"/>
    </source>
</evidence>
<feature type="signal peptide" evidence="1">
    <location>
        <begin position="1"/>
        <end position="24"/>
    </location>
</feature>